<dbReference type="InterPro" id="IPR003959">
    <property type="entry name" value="ATPase_AAA_core"/>
</dbReference>
<dbReference type="SUPFAM" id="SSF52540">
    <property type="entry name" value="P-loop containing nucleoside triphosphate hydrolases"/>
    <property type="match status" value="1"/>
</dbReference>
<sequence length="530" mass="59642">MEEKSDDGKQPLEGGYVMVGKQDVSTIQGTLFIEARIRDDVVSDPQLEISVSKLREDLEKQLSSSNATFELLEDILAHERAAERKLGPFYQCSKSGLQSLKVVEYLGPETLEGCFNSSSIRIKVHVYALHHTPRSLAEDKDFPEAEITQMPHGLFEGKWDELVFEDDIKGDLIWMMTNILRFSQRFDGSGGEMNPLILLYGPPGTGKTSLCQGLAQKISIRLSSTYKKTELIQIKTAALMSKYYSESAKQVDKIFMKISHMCQEDPERFICVLIDEVESIASSRQAVMMRSESQDSLRATNALLTGLDRTRSYPNLIFLCTSNMLESLDSAFVDRCGLKRSVDPPSFASQYEILRSRTQKLIARGVIRSLEVLPSYIDADLDSDAGKANAGSKLLTLVKLIRSGNTHAQSGTEISARSLTQLPEQAILRYLREEECDLDLALDFFERFVLSEQSQSKRYEDKNANPENDAEESEGIELRGRKRNLKIVLEEDSTIDKLEEVLAELRRRAKEVTGQVKEVGEVKEVKEVPL</sequence>
<evidence type="ECO:0000256" key="3">
    <source>
        <dbReference type="SAM" id="Coils"/>
    </source>
</evidence>
<dbReference type="GO" id="GO:0051598">
    <property type="term" value="P:meiotic recombination checkpoint signaling"/>
    <property type="evidence" value="ECO:0007669"/>
    <property type="project" value="TreeGrafter"/>
</dbReference>
<organism evidence="6 7">
    <name type="scientific">Hyaloscypha bicolor E</name>
    <dbReference type="NCBI Taxonomy" id="1095630"/>
    <lineage>
        <taxon>Eukaryota</taxon>
        <taxon>Fungi</taxon>
        <taxon>Dikarya</taxon>
        <taxon>Ascomycota</taxon>
        <taxon>Pezizomycotina</taxon>
        <taxon>Leotiomycetes</taxon>
        <taxon>Helotiales</taxon>
        <taxon>Hyaloscyphaceae</taxon>
        <taxon>Hyaloscypha</taxon>
        <taxon>Hyaloscypha bicolor</taxon>
    </lineage>
</organism>
<dbReference type="GO" id="GO:0016887">
    <property type="term" value="F:ATP hydrolysis activity"/>
    <property type="evidence" value="ECO:0007669"/>
    <property type="project" value="InterPro"/>
</dbReference>
<evidence type="ECO:0000313" key="6">
    <source>
        <dbReference type="EMBL" id="PMD52232.1"/>
    </source>
</evidence>
<dbReference type="InParanoid" id="A0A2J6SN99"/>
<protein>
    <submittedName>
        <fullName evidence="6">AAA-domain-containing protein</fullName>
    </submittedName>
</protein>
<proteinExistence type="predicted"/>
<dbReference type="STRING" id="1095630.A0A2J6SN99"/>
<feature type="coiled-coil region" evidence="3">
    <location>
        <begin position="488"/>
        <end position="515"/>
    </location>
</feature>
<evidence type="ECO:0000313" key="7">
    <source>
        <dbReference type="Proteomes" id="UP000235371"/>
    </source>
</evidence>
<keyword evidence="3" id="KW-0175">Coiled coil</keyword>
<dbReference type="OrthoDB" id="5925at2759"/>
<dbReference type="InterPro" id="IPR044539">
    <property type="entry name" value="Pch2-like"/>
</dbReference>
<name>A0A2J6SN99_9HELO</name>
<dbReference type="PANTHER" id="PTHR45991:SF1">
    <property type="entry name" value="PACHYTENE CHECKPOINT PROTEIN 2 HOMOLOG"/>
    <property type="match status" value="1"/>
</dbReference>
<feature type="domain" description="AAA+ ATPase" evidence="5">
    <location>
        <begin position="193"/>
        <end position="368"/>
    </location>
</feature>
<evidence type="ECO:0000259" key="5">
    <source>
        <dbReference type="SMART" id="SM00382"/>
    </source>
</evidence>
<dbReference type="Pfam" id="PF00004">
    <property type="entry name" value="AAA"/>
    <property type="match status" value="1"/>
</dbReference>
<keyword evidence="2" id="KW-0067">ATP-binding</keyword>
<feature type="region of interest" description="Disordered" evidence="4">
    <location>
        <begin position="456"/>
        <end position="476"/>
    </location>
</feature>
<dbReference type="InterPro" id="IPR003593">
    <property type="entry name" value="AAA+_ATPase"/>
</dbReference>
<evidence type="ECO:0000256" key="1">
    <source>
        <dbReference type="ARBA" id="ARBA00022741"/>
    </source>
</evidence>
<keyword evidence="7" id="KW-1185">Reference proteome</keyword>
<dbReference type="AlphaFoldDB" id="A0A2J6SN99"/>
<dbReference type="GO" id="GO:0007131">
    <property type="term" value="P:reciprocal meiotic recombination"/>
    <property type="evidence" value="ECO:0007669"/>
    <property type="project" value="TreeGrafter"/>
</dbReference>
<gene>
    <name evidence="6" type="ORF">K444DRAFT_669844</name>
</gene>
<accession>A0A2J6SN99</accession>
<dbReference type="PANTHER" id="PTHR45991">
    <property type="entry name" value="PACHYTENE CHECKPOINT PROTEIN 2"/>
    <property type="match status" value="1"/>
</dbReference>
<dbReference type="Proteomes" id="UP000235371">
    <property type="component" value="Unassembled WGS sequence"/>
</dbReference>
<dbReference type="GO" id="GO:0005634">
    <property type="term" value="C:nucleus"/>
    <property type="evidence" value="ECO:0007669"/>
    <property type="project" value="TreeGrafter"/>
</dbReference>
<reference evidence="6 7" key="1">
    <citation type="submission" date="2016-04" db="EMBL/GenBank/DDBJ databases">
        <title>A degradative enzymes factory behind the ericoid mycorrhizal symbiosis.</title>
        <authorList>
            <consortium name="DOE Joint Genome Institute"/>
            <person name="Martino E."/>
            <person name="Morin E."/>
            <person name="Grelet G."/>
            <person name="Kuo A."/>
            <person name="Kohler A."/>
            <person name="Daghino S."/>
            <person name="Barry K."/>
            <person name="Choi C."/>
            <person name="Cichocki N."/>
            <person name="Clum A."/>
            <person name="Copeland A."/>
            <person name="Hainaut M."/>
            <person name="Haridas S."/>
            <person name="Labutti K."/>
            <person name="Lindquist E."/>
            <person name="Lipzen A."/>
            <person name="Khouja H.-R."/>
            <person name="Murat C."/>
            <person name="Ohm R."/>
            <person name="Olson A."/>
            <person name="Spatafora J."/>
            <person name="Veneault-Fourrey C."/>
            <person name="Henrissat B."/>
            <person name="Grigoriev I."/>
            <person name="Martin F."/>
            <person name="Perotto S."/>
        </authorList>
    </citation>
    <scope>NUCLEOTIDE SEQUENCE [LARGE SCALE GENOMIC DNA]</scope>
    <source>
        <strain evidence="6 7">E</strain>
    </source>
</reference>
<evidence type="ECO:0000256" key="4">
    <source>
        <dbReference type="SAM" id="MobiDB-lite"/>
    </source>
</evidence>
<dbReference type="InterPro" id="IPR027417">
    <property type="entry name" value="P-loop_NTPase"/>
</dbReference>
<dbReference type="GO" id="GO:0005694">
    <property type="term" value="C:chromosome"/>
    <property type="evidence" value="ECO:0007669"/>
    <property type="project" value="TreeGrafter"/>
</dbReference>
<evidence type="ECO:0000256" key="2">
    <source>
        <dbReference type="ARBA" id="ARBA00022840"/>
    </source>
</evidence>
<dbReference type="GeneID" id="36595639"/>
<dbReference type="GO" id="GO:0005524">
    <property type="term" value="F:ATP binding"/>
    <property type="evidence" value="ECO:0007669"/>
    <property type="project" value="UniProtKB-KW"/>
</dbReference>
<keyword evidence="1" id="KW-0547">Nucleotide-binding</keyword>
<dbReference type="SMART" id="SM00382">
    <property type="entry name" value="AAA"/>
    <property type="match status" value="1"/>
</dbReference>
<dbReference type="EMBL" id="KZ613912">
    <property type="protein sequence ID" value="PMD52232.1"/>
    <property type="molecule type" value="Genomic_DNA"/>
</dbReference>
<dbReference type="RefSeq" id="XP_024729136.1">
    <property type="nucleotide sequence ID" value="XM_024887563.1"/>
</dbReference>
<dbReference type="Gene3D" id="3.40.50.300">
    <property type="entry name" value="P-loop containing nucleotide triphosphate hydrolases"/>
    <property type="match status" value="1"/>
</dbReference>